<evidence type="ECO:0000313" key="1">
    <source>
        <dbReference type="EMBL" id="MRU14652.1"/>
    </source>
</evidence>
<dbReference type="InterPro" id="IPR045471">
    <property type="entry name" value="DUF6494"/>
</dbReference>
<organism evidence="1 2">
    <name type="scientific">Roseovarius bejariae</name>
    <dbReference type="NCBI Taxonomy" id="2576383"/>
    <lineage>
        <taxon>Bacteria</taxon>
        <taxon>Pseudomonadati</taxon>
        <taxon>Pseudomonadota</taxon>
        <taxon>Alphaproteobacteria</taxon>
        <taxon>Rhodobacterales</taxon>
        <taxon>Roseobacteraceae</taxon>
        <taxon>Roseovarius</taxon>
    </lineage>
</organism>
<dbReference type="EMBL" id="SZWE01000001">
    <property type="protein sequence ID" value="MRU14652.1"/>
    <property type="molecule type" value="Genomic_DNA"/>
</dbReference>
<dbReference type="AlphaFoldDB" id="A0A844CIZ9"/>
<dbReference type="OrthoDB" id="7363684at2"/>
<keyword evidence="2" id="KW-1185">Reference proteome</keyword>
<gene>
    <name evidence="1" type="ORF">FDP25_04320</name>
</gene>
<protein>
    <submittedName>
        <fullName evidence="1">Uncharacterized protein</fullName>
    </submittedName>
</protein>
<evidence type="ECO:0000313" key="2">
    <source>
        <dbReference type="Proteomes" id="UP000564704"/>
    </source>
</evidence>
<dbReference type="Proteomes" id="UP000564704">
    <property type="component" value="Unassembled WGS sequence"/>
</dbReference>
<reference evidence="1 2" key="1">
    <citation type="submission" date="2019-05" db="EMBL/GenBank/DDBJ databases">
        <title>Roseovarius bejariae sp. nov., a moderately halophylic bacterium isolated from a saline soil in Rambla Salada (Murcia).</title>
        <authorList>
            <person name="Castro D.J."/>
            <person name="Gomez-Altuve A."/>
            <person name="Reina J.C."/>
            <person name="Rodriguez M."/>
            <person name="Sampedro I."/>
            <person name="Llamas I."/>
            <person name="Martinez-Checa F."/>
        </authorList>
    </citation>
    <scope>NUCLEOTIDE SEQUENCE [LARGE SCALE GENOMIC DNA]</scope>
    <source>
        <strain evidence="1 2">A21</strain>
    </source>
</reference>
<proteinExistence type="predicted"/>
<name>A0A844CIZ9_9RHOB</name>
<comment type="caution">
    <text evidence="1">The sequence shown here is derived from an EMBL/GenBank/DDBJ whole genome shotgun (WGS) entry which is preliminary data.</text>
</comment>
<sequence length="67" mass="7311">MSDDIGDFNMSMRKFLKQVGVTSQQAIEDGLRNAGDLEGREFKAKITLTVEGLDVDHEVTGIIKGQG</sequence>
<dbReference type="RefSeq" id="WP_154149272.1">
    <property type="nucleotide sequence ID" value="NZ_SZWE01000001.1"/>
</dbReference>
<dbReference type="Pfam" id="PF20104">
    <property type="entry name" value="DUF6494"/>
    <property type="match status" value="1"/>
</dbReference>
<accession>A0A844CIZ9</accession>